<keyword evidence="3" id="KW-0813">Transport</keyword>
<dbReference type="STRING" id="653930.SAMN05216589_0624"/>
<dbReference type="Proteomes" id="UP000186904">
    <property type="component" value="Unassembled WGS sequence"/>
</dbReference>
<protein>
    <recommendedName>
        <fullName evidence="13">AEC family transporter</fullName>
    </recommendedName>
</protein>
<evidence type="ECO:0000256" key="4">
    <source>
        <dbReference type="ARBA" id="ARBA00022475"/>
    </source>
</evidence>
<dbReference type="EMBL" id="FOGN01000001">
    <property type="protein sequence ID" value="SER46092.1"/>
    <property type="molecule type" value="Genomic_DNA"/>
</dbReference>
<evidence type="ECO:0000313" key="9">
    <source>
        <dbReference type="EMBL" id="SER46092.1"/>
    </source>
</evidence>
<sequence>MTGSAAASRGGKVLCYVGLAGHDLRQVTCLPRLLIWIYPRMTQLLASLWPLFALILGGYVLRRAGFPNAEFWPGAERINYFVLFPALLFSSLAGAPLNSPALARVALCVGVVLGVAWLGLIVLRRWLRWPAARFGVFVQSTLRFNTYIGLATVGALFGGEGLTLMALLLAITVPAVNILSVQALTSGGSLNRRAQLLILLKNPLILACLLGVAANLSGLRLGGGMDNLLTLLAASSLPLGLLCVGAALQPQNLHGETRALLISTLVRLALMPLAAWLLVGLLGMPTMERVTLVLFFALPCAPTAYVLARQYGGDAHLMAGVITLQTLLAMLTLPVLLLLVL</sequence>
<feature type="transmembrane region" description="Helical" evidence="8">
    <location>
        <begin position="78"/>
        <end position="95"/>
    </location>
</feature>
<feature type="transmembrane region" description="Helical" evidence="8">
    <location>
        <begin position="290"/>
        <end position="308"/>
    </location>
</feature>
<evidence type="ECO:0000256" key="6">
    <source>
        <dbReference type="ARBA" id="ARBA00022989"/>
    </source>
</evidence>
<evidence type="ECO:0000256" key="1">
    <source>
        <dbReference type="ARBA" id="ARBA00004651"/>
    </source>
</evidence>
<dbReference type="GO" id="GO:0005886">
    <property type="term" value="C:plasma membrane"/>
    <property type="evidence" value="ECO:0007669"/>
    <property type="project" value="UniProtKB-SubCell"/>
</dbReference>
<evidence type="ECO:0000313" key="12">
    <source>
        <dbReference type="Proteomes" id="UP000186904"/>
    </source>
</evidence>
<evidence type="ECO:0000256" key="7">
    <source>
        <dbReference type="ARBA" id="ARBA00023136"/>
    </source>
</evidence>
<feature type="transmembrane region" description="Helical" evidence="8">
    <location>
        <begin position="48"/>
        <end position="66"/>
    </location>
</feature>
<keyword evidence="5 8" id="KW-0812">Transmembrane</keyword>
<dbReference type="InterPro" id="IPR038770">
    <property type="entry name" value="Na+/solute_symporter_sf"/>
</dbReference>
<feature type="transmembrane region" description="Helical" evidence="8">
    <location>
        <begin position="101"/>
        <end position="123"/>
    </location>
</feature>
<evidence type="ECO:0000313" key="11">
    <source>
        <dbReference type="Proteomes" id="UP000186599"/>
    </source>
</evidence>
<comment type="similarity">
    <text evidence="2">Belongs to the auxin efflux carrier (TC 2.A.69) family.</text>
</comment>
<feature type="transmembrane region" description="Helical" evidence="8">
    <location>
        <begin position="315"/>
        <end position="340"/>
    </location>
</feature>
<evidence type="ECO:0000256" key="8">
    <source>
        <dbReference type="SAM" id="Phobius"/>
    </source>
</evidence>
<comment type="subcellular location">
    <subcellularLocation>
        <location evidence="1">Cell membrane</location>
        <topology evidence="1">Multi-pass membrane protein</topology>
    </subcellularLocation>
</comment>
<dbReference type="EMBL" id="FOUA01000001">
    <property type="protein sequence ID" value="SFL74413.1"/>
    <property type="molecule type" value="Genomic_DNA"/>
</dbReference>
<proteinExistence type="inferred from homology"/>
<keyword evidence="7 8" id="KW-0472">Membrane</keyword>
<reference evidence="11 12" key="1">
    <citation type="submission" date="2016-10" db="EMBL/GenBank/DDBJ databases">
        <authorList>
            <person name="de Groot N.N."/>
        </authorList>
    </citation>
    <scope>NUCLEOTIDE SEQUENCE [LARGE SCALE GENOMIC DNA]</scope>
    <source>
        <strain evidence="10 11">CGMCC 1.9095</strain>
        <strain evidence="9 12">DSM 22558</strain>
    </source>
</reference>
<name>A0A1H9PD66_9GAMM</name>
<keyword evidence="6 8" id="KW-1133">Transmembrane helix</keyword>
<dbReference type="InterPro" id="IPR004776">
    <property type="entry name" value="Mem_transp_PIN-like"/>
</dbReference>
<evidence type="ECO:0008006" key="13">
    <source>
        <dbReference type="Google" id="ProtNLM"/>
    </source>
</evidence>
<evidence type="ECO:0000256" key="5">
    <source>
        <dbReference type="ARBA" id="ARBA00022692"/>
    </source>
</evidence>
<evidence type="ECO:0000256" key="2">
    <source>
        <dbReference type="ARBA" id="ARBA00010145"/>
    </source>
</evidence>
<dbReference type="Proteomes" id="UP000186599">
    <property type="component" value="Unassembled WGS sequence"/>
</dbReference>
<accession>A0A1H9PD66</accession>
<dbReference type="PANTHER" id="PTHR36838">
    <property type="entry name" value="AUXIN EFFLUX CARRIER FAMILY PROTEIN"/>
    <property type="match status" value="1"/>
</dbReference>
<evidence type="ECO:0000256" key="3">
    <source>
        <dbReference type="ARBA" id="ARBA00022448"/>
    </source>
</evidence>
<organism evidence="9 12">
    <name type="scientific">Halopseudomonas bauzanensis</name>
    <dbReference type="NCBI Taxonomy" id="653930"/>
    <lineage>
        <taxon>Bacteria</taxon>
        <taxon>Pseudomonadati</taxon>
        <taxon>Pseudomonadota</taxon>
        <taxon>Gammaproteobacteria</taxon>
        <taxon>Pseudomonadales</taxon>
        <taxon>Pseudomonadaceae</taxon>
        <taxon>Halopseudomonas</taxon>
    </lineage>
</organism>
<dbReference type="Gene3D" id="1.20.1530.20">
    <property type="match status" value="1"/>
</dbReference>
<feature type="transmembrane region" description="Helical" evidence="8">
    <location>
        <begin position="228"/>
        <end position="248"/>
    </location>
</feature>
<keyword evidence="11" id="KW-1185">Reference proteome</keyword>
<dbReference type="PANTHER" id="PTHR36838:SF4">
    <property type="entry name" value="AUXIN EFFLUX CARRIER FAMILY PROTEIN"/>
    <property type="match status" value="1"/>
</dbReference>
<feature type="transmembrane region" description="Helical" evidence="8">
    <location>
        <begin position="196"/>
        <end position="216"/>
    </location>
</feature>
<keyword evidence="4" id="KW-1003">Cell membrane</keyword>
<feature type="transmembrane region" description="Helical" evidence="8">
    <location>
        <begin position="135"/>
        <end position="158"/>
    </location>
</feature>
<gene>
    <name evidence="10" type="ORF">SAMN04487855_1001</name>
    <name evidence="9" type="ORF">SAMN05216589_0624</name>
</gene>
<feature type="transmembrane region" description="Helical" evidence="8">
    <location>
        <begin position="260"/>
        <end position="284"/>
    </location>
</feature>
<dbReference type="GO" id="GO:0055085">
    <property type="term" value="P:transmembrane transport"/>
    <property type="evidence" value="ECO:0007669"/>
    <property type="project" value="InterPro"/>
</dbReference>
<dbReference type="Pfam" id="PF03547">
    <property type="entry name" value="Mem_trans"/>
    <property type="match status" value="1"/>
</dbReference>
<evidence type="ECO:0000313" key="10">
    <source>
        <dbReference type="EMBL" id="SFL74413.1"/>
    </source>
</evidence>
<dbReference type="AlphaFoldDB" id="A0A1H9PD66"/>